<dbReference type="HOGENOM" id="CLU_1853380_0_0_4"/>
<dbReference type="STRING" id="365044.Pnap_2995"/>
<accession>A1VRL6</accession>
<name>A1VRL6_POLNA</name>
<organism evidence="1 2">
    <name type="scientific">Polaromonas naphthalenivorans (strain CJ2)</name>
    <dbReference type="NCBI Taxonomy" id="365044"/>
    <lineage>
        <taxon>Bacteria</taxon>
        <taxon>Pseudomonadati</taxon>
        <taxon>Pseudomonadota</taxon>
        <taxon>Betaproteobacteria</taxon>
        <taxon>Burkholderiales</taxon>
        <taxon>Comamonadaceae</taxon>
        <taxon>Polaromonas</taxon>
    </lineage>
</organism>
<evidence type="ECO:0000313" key="2">
    <source>
        <dbReference type="Proteomes" id="UP000000644"/>
    </source>
</evidence>
<dbReference type="EMBL" id="CP000529">
    <property type="protein sequence ID" value="ABM38294.1"/>
    <property type="molecule type" value="Genomic_DNA"/>
</dbReference>
<dbReference type="KEGG" id="pna:Pnap_2995"/>
<evidence type="ECO:0000313" key="1">
    <source>
        <dbReference type="EMBL" id="ABM38294.1"/>
    </source>
</evidence>
<proteinExistence type="predicted"/>
<sequence>MFGWFTKKTDLEAFCASLTFAKATAQLEGSENEDGLRRSLALLLLHTAHHFWESLTESRELKTYVRKTSADVVMFETLVYVWSHLSSEMEQALENSGLDEDDPLSQAVTDSLHISMSFLKKYLPEFEPQAVLKASVAS</sequence>
<gene>
    <name evidence="1" type="ordered locus">Pnap_2995</name>
</gene>
<dbReference type="Proteomes" id="UP000000644">
    <property type="component" value="Chromosome"/>
</dbReference>
<reference evidence="2" key="1">
    <citation type="journal article" date="2009" name="Environ. Microbiol.">
        <title>The genome of Polaromonas naphthalenivorans strain CJ2, isolated from coal tar-contaminated sediment, reveals physiological and metabolic versatility and evolution through extensive horizontal gene transfer.</title>
        <authorList>
            <person name="Yagi J.M."/>
            <person name="Sims D."/>
            <person name="Brettin T."/>
            <person name="Bruce D."/>
            <person name="Madsen E.L."/>
        </authorList>
    </citation>
    <scope>NUCLEOTIDE SEQUENCE [LARGE SCALE GENOMIC DNA]</scope>
    <source>
        <strain evidence="2">CJ2</strain>
    </source>
</reference>
<keyword evidence="2" id="KW-1185">Reference proteome</keyword>
<protein>
    <submittedName>
        <fullName evidence="1">Uncharacterized protein</fullName>
    </submittedName>
</protein>
<dbReference type="AlphaFoldDB" id="A1VRL6"/>
<dbReference type="RefSeq" id="WP_011802368.1">
    <property type="nucleotide sequence ID" value="NC_008781.1"/>
</dbReference>